<dbReference type="EMBL" id="CP035758">
    <property type="protein sequence ID" value="QBD78558.1"/>
    <property type="molecule type" value="Genomic_DNA"/>
</dbReference>
<dbReference type="OrthoDB" id="9811476at2"/>
<name>A0A4P6JSM4_KTERU</name>
<evidence type="ECO:0000313" key="11">
    <source>
        <dbReference type="Proteomes" id="UP000290365"/>
    </source>
</evidence>
<evidence type="ECO:0000256" key="2">
    <source>
        <dbReference type="ARBA" id="ARBA00001933"/>
    </source>
</evidence>
<dbReference type="PANTHER" id="PTHR48078:SF6">
    <property type="entry name" value="L-THREONINE DEHYDRATASE CATABOLIC TDCB"/>
    <property type="match status" value="1"/>
</dbReference>
<dbReference type="GO" id="GO:0006567">
    <property type="term" value="P:L-threonine catabolic process"/>
    <property type="evidence" value="ECO:0007669"/>
    <property type="project" value="TreeGrafter"/>
</dbReference>
<dbReference type="GO" id="GO:0009097">
    <property type="term" value="P:isoleucine biosynthetic process"/>
    <property type="evidence" value="ECO:0007669"/>
    <property type="project" value="TreeGrafter"/>
</dbReference>
<evidence type="ECO:0000256" key="3">
    <source>
        <dbReference type="ARBA" id="ARBA00010869"/>
    </source>
</evidence>
<dbReference type="Proteomes" id="UP000290365">
    <property type="component" value="Chromosome"/>
</dbReference>
<accession>A0A4P6JSM4</accession>
<dbReference type="PANTHER" id="PTHR48078">
    <property type="entry name" value="THREONINE DEHYDRATASE, MITOCHONDRIAL-RELATED"/>
    <property type="match status" value="1"/>
</dbReference>
<keyword evidence="5" id="KW-0663">Pyridoxal phosphate</keyword>
<protein>
    <recommendedName>
        <fullName evidence="4">threonine ammonia-lyase</fullName>
        <ecNumber evidence="4">4.3.1.19</ecNumber>
    </recommendedName>
    <alternativeName>
        <fullName evidence="8">Threonine deaminase</fullName>
    </alternativeName>
</protein>
<sequence>MISRMDIEAASKRIGGYIRKTPVISLEPGSWGLPCRLTLKLELLQHSGSFKVRGAFNRLLSRQVPVAGVIAASGGNHGAAVAYAARQLGYYAEIFVPEVCPVVKVQRLRSYGAQVTQVGAFYAEAYAACERRATETGALMVHAYDQAEVLIGQGTLGREIDRQVPDVDSILVAVGGGGLIGGIASWFSQKARVIGVEPEQIPTLHAALAAGRPVDVTVGGIAADSLGARQVGQLAFEVARQAVNKVVLVEDEAIQEAQSRLWEALRIVAEPGGAAALAALISGRYKPASDEHVCVVVCGANVDLETFTRLPG</sequence>
<dbReference type="KEGG" id="kbs:EPA93_22200"/>
<dbReference type="InterPro" id="IPR050147">
    <property type="entry name" value="Ser/Thr_Dehydratase"/>
</dbReference>
<dbReference type="FunFam" id="3.40.50.1100:FF:000005">
    <property type="entry name" value="Threonine dehydratase catabolic"/>
    <property type="match status" value="1"/>
</dbReference>
<dbReference type="GO" id="GO:0006565">
    <property type="term" value="P:L-serine catabolic process"/>
    <property type="evidence" value="ECO:0007669"/>
    <property type="project" value="TreeGrafter"/>
</dbReference>
<reference evidence="10 11" key="1">
    <citation type="submission" date="2019-01" db="EMBL/GenBank/DDBJ databases">
        <title>Ktedonosporobacter rubrisoli SCAWS-G2.</title>
        <authorList>
            <person name="Huang Y."/>
            <person name="Yan B."/>
        </authorList>
    </citation>
    <scope>NUCLEOTIDE SEQUENCE [LARGE SCALE GENOMIC DNA]</scope>
    <source>
        <strain evidence="10 11">SCAWS-G2</strain>
    </source>
</reference>
<evidence type="ECO:0000256" key="6">
    <source>
        <dbReference type="ARBA" id="ARBA00023239"/>
    </source>
</evidence>
<proteinExistence type="inferred from homology"/>
<gene>
    <name evidence="10" type="ORF">EPA93_22200</name>
</gene>
<keyword evidence="6" id="KW-0456">Lyase</keyword>
<feature type="domain" description="Tryptophan synthase beta chain-like PALP" evidence="9">
    <location>
        <begin position="17"/>
        <end position="299"/>
    </location>
</feature>
<dbReference type="Gene3D" id="3.40.50.1100">
    <property type="match status" value="2"/>
</dbReference>
<comment type="function">
    <text evidence="7">Catalyzes the anaerobic formation of alpha-ketobutyrate and ammonia from threonine in a two-step reaction. The first step involved a dehydration of threonine and a production of enamine intermediates (aminocrotonate), which tautomerizes to its imine form (iminobutyrate). Both intermediates are unstable and short-lived. The second step is the nonenzymatic hydrolysis of the enamine/imine intermediates to form 2-ketobutyrate and free ammonia. In the low water environment of the cell, the second step is accelerated by RidA.</text>
</comment>
<organism evidence="10 11">
    <name type="scientific">Ktedonosporobacter rubrisoli</name>
    <dbReference type="NCBI Taxonomy" id="2509675"/>
    <lineage>
        <taxon>Bacteria</taxon>
        <taxon>Bacillati</taxon>
        <taxon>Chloroflexota</taxon>
        <taxon>Ktedonobacteria</taxon>
        <taxon>Ktedonobacterales</taxon>
        <taxon>Ktedonosporobacteraceae</taxon>
        <taxon>Ktedonosporobacter</taxon>
    </lineage>
</organism>
<comment type="cofactor">
    <cofactor evidence="2">
        <name>pyridoxal 5'-phosphate</name>
        <dbReference type="ChEBI" id="CHEBI:597326"/>
    </cofactor>
</comment>
<dbReference type="SUPFAM" id="SSF53686">
    <property type="entry name" value="Tryptophan synthase beta subunit-like PLP-dependent enzymes"/>
    <property type="match status" value="1"/>
</dbReference>
<evidence type="ECO:0000256" key="4">
    <source>
        <dbReference type="ARBA" id="ARBA00012096"/>
    </source>
</evidence>
<evidence type="ECO:0000313" key="10">
    <source>
        <dbReference type="EMBL" id="QBD78558.1"/>
    </source>
</evidence>
<evidence type="ECO:0000256" key="5">
    <source>
        <dbReference type="ARBA" id="ARBA00022898"/>
    </source>
</evidence>
<dbReference type="GO" id="GO:0004794">
    <property type="term" value="F:threonine deaminase activity"/>
    <property type="evidence" value="ECO:0007669"/>
    <property type="project" value="UniProtKB-EC"/>
</dbReference>
<dbReference type="InterPro" id="IPR036052">
    <property type="entry name" value="TrpB-like_PALP_sf"/>
</dbReference>
<dbReference type="AlphaFoldDB" id="A0A4P6JSM4"/>
<dbReference type="Pfam" id="PF00291">
    <property type="entry name" value="PALP"/>
    <property type="match status" value="1"/>
</dbReference>
<keyword evidence="11" id="KW-1185">Reference proteome</keyword>
<dbReference type="CDD" id="cd01562">
    <property type="entry name" value="Thr-dehyd"/>
    <property type="match status" value="1"/>
</dbReference>
<evidence type="ECO:0000259" key="9">
    <source>
        <dbReference type="Pfam" id="PF00291"/>
    </source>
</evidence>
<dbReference type="NCBIfam" id="NF006094">
    <property type="entry name" value="PRK08246.1"/>
    <property type="match status" value="1"/>
</dbReference>
<evidence type="ECO:0000256" key="1">
    <source>
        <dbReference type="ARBA" id="ARBA00001274"/>
    </source>
</evidence>
<dbReference type="InterPro" id="IPR001926">
    <property type="entry name" value="TrpB-like_PALP"/>
</dbReference>
<dbReference type="RefSeq" id="WP_129889611.1">
    <property type="nucleotide sequence ID" value="NZ_CP035758.1"/>
</dbReference>
<comment type="similarity">
    <text evidence="3">Belongs to the serine/threonine dehydratase family.</text>
</comment>
<comment type="catalytic activity">
    <reaction evidence="1">
        <text>L-threonine = 2-oxobutanoate + NH4(+)</text>
        <dbReference type="Rhea" id="RHEA:22108"/>
        <dbReference type="ChEBI" id="CHEBI:16763"/>
        <dbReference type="ChEBI" id="CHEBI:28938"/>
        <dbReference type="ChEBI" id="CHEBI:57926"/>
        <dbReference type="EC" id="4.3.1.19"/>
    </reaction>
</comment>
<dbReference type="GO" id="GO:0003941">
    <property type="term" value="F:L-serine ammonia-lyase activity"/>
    <property type="evidence" value="ECO:0007669"/>
    <property type="project" value="TreeGrafter"/>
</dbReference>
<evidence type="ECO:0000256" key="8">
    <source>
        <dbReference type="ARBA" id="ARBA00031427"/>
    </source>
</evidence>
<evidence type="ECO:0000256" key="7">
    <source>
        <dbReference type="ARBA" id="ARBA00025527"/>
    </source>
</evidence>
<dbReference type="EC" id="4.3.1.19" evidence="4"/>